<keyword evidence="7" id="KW-1185">Reference proteome</keyword>
<evidence type="ECO:0000313" key="6">
    <source>
        <dbReference type="EMBL" id="GIH75352.1"/>
    </source>
</evidence>
<evidence type="ECO:0000313" key="7">
    <source>
        <dbReference type="Proteomes" id="UP000616724"/>
    </source>
</evidence>
<dbReference type="Pfam" id="PF00149">
    <property type="entry name" value="Metallophos"/>
    <property type="match status" value="1"/>
</dbReference>
<proteinExistence type="inferred from homology"/>
<dbReference type="GO" id="GO:0004112">
    <property type="term" value="F:cyclic-nucleotide phosphodiesterase activity"/>
    <property type="evidence" value="ECO:0007669"/>
    <property type="project" value="InterPro"/>
</dbReference>
<dbReference type="GO" id="GO:0046872">
    <property type="term" value="F:metal ion binding"/>
    <property type="evidence" value="ECO:0007669"/>
    <property type="project" value="UniProtKB-KW"/>
</dbReference>
<dbReference type="InterPro" id="IPR026575">
    <property type="entry name" value="GpdQ/CpdA-like"/>
</dbReference>
<comment type="caution">
    <text evidence="6">The sequence shown here is derived from an EMBL/GenBank/DDBJ whole genome shotgun (WGS) entry which is preliminary data.</text>
</comment>
<evidence type="ECO:0000256" key="4">
    <source>
        <dbReference type="ARBA" id="ARBA00025742"/>
    </source>
</evidence>
<dbReference type="RefSeq" id="WP_203890033.1">
    <property type="nucleotide sequence ID" value="NZ_BOOH01000016.1"/>
</dbReference>
<name>A0A8J3RGP2_9ACTN</name>
<accession>A0A8J3RGP2</accession>
<comment type="similarity">
    <text evidence="4">Belongs to the cyclic nucleotide phosphodiesterase class-III family.</text>
</comment>
<gene>
    <name evidence="6" type="primary">cpdA</name>
    <name evidence="6" type="ORF">Plo01_17810</name>
</gene>
<dbReference type="InterPro" id="IPR004843">
    <property type="entry name" value="Calcineurin-like_PHP"/>
</dbReference>
<dbReference type="Proteomes" id="UP000616724">
    <property type="component" value="Unassembled WGS sequence"/>
</dbReference>
<keyword evidence="2" id="KW-0378">Hydrolase</keyword>
<evidence type="ECO:0000256" key="3">
    <source>
        <dbReference type="ARBA" id="ARBA00023004"/>
    </source>
</evidence>
<dbReference type="AlphaFoldDB" id="A0A8J3RGP2"/>
<dbReference type="InterPro" id="IPR029052">
    <property type="entry name" value="Metallo-depent_PP-like"/>
</dbReference>
<protein>
    <submittedName>
        <fullName evidence="6">3',5'-cyclic adenosine monophosphate phosphodiesterase CpdA</fullName>
    </submittedName>
</protein>
<evidence type="ECO:0000259" key="5">
    <source>
        <dbReference type="Pfam" id="PF00149"/>
    </source>
</evidence>
<keyword evidence="1" id="KW-0479">Metal-binding</keyword>
<dbReference type="PANTHER" id="PTHR42988:SF2">
    <property type="entry name" value="CYCLIC NUCLEOTIDE PHOSPHODIESTERASE CBUA0032-RELATED"/>
    <property type="match status" value="1"/>
</dbReference>
<dbReference type="SUPFAM" id="SSF56300">
    <property type="entry name" value="Metallo-dependent phosphatases"/>
    <property type="match status" value="1"/>
</dbReference>
<dbReference type="CDD" id="cd07402">
    <property type="entry name" value="MPP_GpdQ"/>
    <property type="match status" value="1"/>
</dbReference>
<dbReference type="PANTHER" id="PTHR42988">
    <property type="entry name" value="PHOSPHOHYDROLASE"/>
    <property type="match status" value="1"/>
</dbReference>
<sequence>MVTLAHISDIHIDDTPRSVDRTRAVMRHLAALPGPLAAVVVTGDIADHGLVGEYEIARELLDSGLPTIVCPGNHDDRQAFRKAFLREEETGQGARSGSGDGYGDGYGPVNQVLRLDGLTVVLCDSSIPGRPEGYLQDETIAWLDAVLAESPGVPTLVGMHHPATVLGVPYVDEIRLREPERLEEVLRRHPQVVAVLAGHAHTPASTRFADRPLLVAPGVVSTLLLPAESTLPIPLDLDLPPQISLHVLDGDRLTTHIRMVV</sequence>
<dbReference type="Gene3D" id="3.60.21.10">
    <property type="match status" value="1"/>
</dbReference>
<evidence type="ECO:0000256" key="2">
    <source>
        <dbReference type="ARBA" id="ARBA00022801"/>
    </source>
</evidence>
<dbReference type="InterPro" id="IPR050884">
    <property type="entry name" value="CNP_phosphodiesterase-III"/>
</dbReference>
<feature type="domain" description="Calcineurin-like phosphoesterase" evidence="5">
    <location>
        <begin position="3"/>
        <end position="203"/>
    </location>
</feature>
<keyword evidence="3" id="KW-0408">Iron</keyword>
<evidence type="ECO:0000256" key="1">
    <source>
        <dbReference type="ARBA" id="ARBA00022723"/>
    </source>
</evidence>
<reference evidence="6 7" key="1">
    <citation type="submission" date="2021-01" db="EMBL/GenBank/DDBJ databases">
        <title>Whole genome shotgun sequence of Planobispora longispora NBRC 13918.</title>
        <authorList>
            <person name="Komaki H."/>
            <person name="Tamura T."/>
        </authorList>
    </citation>
    <scope>NUCLEOTIDE SEQUENCE [LARGE SCALE GENOMIC DNA]</scope>
    <source>
        <strain evidence="6 7">NBRC 13918</strain>
    </source>
</reference>
<dbReference type="EMBL" id="BOOH01000016">
    <property type="protein sequence ID" value="GIH75352.1"/>
    <property type="molecule type" value="Genomic_DNA"/>
</dbReference>
<organism evidence="6 7">
    <name type="scientific">Planobispora longispora</name>
    <dbReference type="NCBI Taxonomy" id="28887"/>
    <lineage>
        <taxon>Bacteria</taxon>
        <taxon>Bacillati</taxon>
        <taxon>Actinomycetota</taxon>
        <taxon>Actinomycetes</taxon>
        <taxon>Streptosporangiales</taxon>
        <taxon>Streptosporangiaceae</taxon>
        <taxon>Planobispora</taxon>
    </lineage>
</organism>